<accession>A0A3P6GP57</accession>
<dbReference type="AlphaFoldDB" id="A0A3P6GP57"/>
<reference evidence="1" key="1">
    <citation type="submission" date="2018-11" db="EMBL/GenBank/DDBJ databases">
        <authorList>
            <consortium name="Genoscope - CEA"/>
            <person name="William W."/>
        </authorList>
    </citation>
    <scope>NUCLEOTIDE SEQUENCE</scope>
</reference>
<evidence type="ECO:0000313" key="1">
    <source>
        <dbReference type="EMBL" id="VDD61666.1"/>
    </source>
</evidence>
<proteinExistence type="predicted"/>
<protein>
    <submittedName>
        <fullName evidence="1">Uncharacterized protein</fullName>
    </submittedName>
</protein>
<name>A0A3P6GP57_BRAOL</name>
<dbReference type="EMBL" id="LR031880">
    <property type="protein sequence ID" value="VDD61666.1"/>
    <property type="molecule type" value="Genomic_DNA"/>
</dbReference>
<sequence length="64" mass="7336">MSNDLITVSEYPFRSLFLVLTLSSRVPHSSRQDARCLWNSMKLSSDCGREGIRTAEEIDRLFSL</sequence>
<gene>
    <name evidence="1" type="ORF">BOLC6T37119H</name>
</gene>
<organism evidence="1">
    <name type="scientific">Brassica oleracea</name>
    <name type="common">Wild cabbage</name>
    <dbReference type="NCBI Taxonomy" id="3712"/>
    <lineage>
        <taxon>Eukaryota</taxon>
        <taxon>Viridiplantae</taxon>
        <taxon>Streptophyta</taxon>
        <taxon>Embryophyta</taxon>
        <taxon>Tracheophyta</taxon>
        <taxon>Spermatophyta</taxon>
        <taxon>Magnoliopsida</taxon>
        <taxon>eudicotyledons</taxon>
        <taxon>Gunneridae</taxon>
        <taxon>Pentapetalae</taxon>
        <taxon>rosids</taxon>
        <taxon>malvids</taxon>
        <taxon>Brassicales</taxon>
        <taxon>Brassicaceae</taxon>
        <taxon>Brassiceae</taxon>
        <taxon>Brassica</taxon>
    </lineage>
</organism>